<proteinExistence type="predicted"/>
<dbReference type="EMBL" id="CP041046">
    <property type="protein sequence ID" value="QDE37790.1"/>
    <property type="molecule type" value="Genomic_DNA"/>
</dbReference>
<evidence type="ECO:0000259" key="1">
    <source>
        <dbReference type="Pfam" id="PF11706"/>
    </source>
</evidence>
<dbReference type="PANTHER" id="PTHR35525:SF3">
    <property type="entry name" value="BLL6575 PROTEIN"/>
    <property type="match status" value="1"/>
</dbReference>
<keyword evidence="3" id="KW-1185">Reference proteome</keyword>
<dbReference type="SUPFAM" id="SSF160904">
    <property type="entry name" value="Jann2411-like"/>
    <property type="match status" value="1"/>
</dbReference>
<protein>
    <recommendedName>
        <fullName evidence="1">Zinc finger CGNR domain-containing protein</fullName>
    </recommendedName>
</protein>
<dbReference type="InterPro" id="IPR021005">
    <property type="entry name" value="Znf_CGNR"/>
</dbReference>
<dbReference type="OrthoDB" id="9808437at2"/>
<feature type="domain" description="Zinc finger CGNR" evidence="1">
    <location>
        <begin position="143"/>
        <end position="185"/>
    </location>
</feature>
<dbReference type="KEGG" id="lpy:FIV34_00540"/>
<dbReference type="Proteomes" id="UP000316093">
    <property type="component" value="Chromosome"/>
</dbReference>
<accession>A0A4Y5YXS6</accession>
<evidence type="ECO:0000313" key="2">
    <source>
        <dbReference type="EMBL" id="QDE37790.1"/>
    </source>
</evidence>
<evidence type="ECO:0000313" key="3">
    <source>
        <dbReference type="Proteomes" id="UP000316093"/>
    </source>
</evidence>
<dbReference type="Gene3D" id="1.10.3300.10">
    <property type="entry name" value="Jann2411-like domain"/>
    <property type="match status" value="1"/>
</dbReference>
<sequence>MNPVTSLETPPILADQPALDLINTVVMENGESVDHLVSDAATAAWLSRMTGGPVEASAGLGARAVELREVVRQAVLARKRGDAIDIAQLNALTRQMSSHMALVSHGGHLHTERRYEGDASWRALAPLGEAALTLLAEGDFSLVRECEHEECSLWFYDRTKSHRRRWCSMALCGNRHKVSRFRERQAK</sequence>
<dbReference type="InterPro" id="IPR023286">
    <property type="entry name" value="ABATE_dom_sf"/>
</dbReference>
<gene>
    <name evidence="2" type="ORF">FIV34_00540</name>
</gene>
<dbReference type="AlphaFoldDB" id="A0A4Y5YXS6"/>
<name>A0A4Y5YXS6_9GAMM</name>
<dbReference type="Pfam" id="PF11706">
    <property type="entry name" value="zf-CGNR"/>
    <property type="match status" value="1"/>
</dbReference>
<dbReference type="RefSeq" id="WP_139978613.1">
    <property type="nucleotide sequence ID" value="NZ_CP041046.1"/>
</dbReference>
<organism evidence="2 3">
    <name type="scientific">Luteibacter pinisoli</name>
    <dbReference type="NCBI Taxonomy" id="2589080"/>
    <lineage>
        <taxon>Bacteria</taxon>
        <taxon>Pseudomonadati</taxon>
        <taxon>Pseudomonadota</taxon>
        <taxon>Gammaproteobacteria</taxon>
        <taxon>Lysobacterales</taxon>
        <taxon>Rhodanobacteraceae</taxon>
        <taxon>Luteibacter</taxon>
    </lineage>
</organism>
<dbReference type="Pfam" id="PF07336">
    <property type="entry name" value="ABATE"/>
    <property type="match status" value="1"/>
</dbReference>
<dbReference type="InterPro" id="IPR010852">
    <property type="entry name" value="ABATE"/>
</dbReference>
<reference evidence="2 3" key="1">
    <citation type="submission" date="2019-06" db="EMBL/GenBank/DDBJ databases">
        <title>A complete genome sequence for Luteibacter pinisoli MAH-14.</title>
        <authorList>
            <person name="Baltrus D.A."/>
        </authorList>
    </citation>
    <scope>NUCLEOTIDE SEQUENCE [LARGE SCALE GENOMIC DNA]</scope>
    <source>
        <strain evidence="2 3">MAH-14</strain>
    </source>
</reference>
<dbReference type="PANTHER" id="PTHR35525">
    <property type="entry name" value="BLL6575 PROTEIN"/>
    <property type="match status" value="1"/>
</dbReference>